<accession>A0A9D3S094</accession>
<feature type="compositionally biased region" description="Low complexity" evidence="1">
    <location>
        <begin position="57"/>
        <end position="67"/>
    </location>
</feature>
<proteinExistence type="predicted"/>
<sequence length="147" mass="15849">MEDREALKRQIELLQNLINTHRSVHGDVPSHVGERRPLVAAPSRGRGLAAQTSASFRAPPGRTAPPRRSLEKKYSLSNKSPASTARPPPITPLHPLRVPLATRAPPPPPQFPPVTPLHPLWDPLATGAPPPPPSPLQSHRSILSGIP</sequence>
<reference evidence="2" key="1">
    <citation type="submission" date="2021-01" db="EMBL/GenBank/DDBJ databases">
        <title>A chromosome-scale assembly of European eel, Anguilla anguilla.</title>
        <authorList>
            <person name="Henkel C."/>
            <person name="Jong-Raadsen S.A."/>
            <person name="Dufour S."/>
            <person name="Weltzien F.-A."/>
            <person name="Palstra A.P."/>
            <person name="Pelster B."/>
            <person name="Spaink H.P."/>
            <person name="Van Den Thillart G.E."/>
            <person name="Jansen H."/>
            <person name="Zahm M."/>
            <person name="Klopp C."/>
            <person name="Cedric C."/>
            <person name="Louis A."/>
            <person name="Berthelot C."/>
            <person name="Parey E."/>
            <person name="Roest Crollius H."/>
            <person name="Montfort J."/>
            <person name="Robinson-Rechavi M."/>
            <person name="Bucao C."/>
            <person name="Bouchez O."/>
            <person name="Gislard M."/>
            <person name="Lluch J."/>
            <person name="Milhes M."/>
            <person name="Lampietro C."/>
            <person name="Lopez Roques C."/>
            <person name="Donnadieu C."/>
            <person name="Braasch I."/>
            <person name="Desvignes T."/>
            <person name="Postlethwait J."/>
            <person name="Bobe J."/>
            <person name="Guiguen Y."/>
            <person name="Dirks R."/>
        </authorList>
    </citation>
    <scope>NUCLEOTIDE SEQUENCE</scope>
    <source>
        <strain evidence="2">Tag_6206</strain>
        <tissue evidence="2">Liver</tissue>
    </source>
</reference>
<protein>
    <submittedName>
        <fullName evidence="2">Uncharacterized protein</fullName>
    </submittedName>
</protein>
<gene>
    <name evidence="2" type="ORF">ANANG_G00075630</name>
</gene>
<dbReference type="Proteomes" id="UP001044222">
    <property type="component" value="Unassembled WGS sequence"/>
</dbReference>
<keyword evidence="3" id="KW-1185">Reference proteome</keyword>
<evidence type="ECO:0000256" key="1">
    <source>
        <dbReference type="SAM" id="MobiDB-lite"/>
    </source>
</evidence>
<comment type="caution">
    <text evidence="2">The sequence shown here is derived from an EMBL/GenBank/DDBJ whole genome shotgun (WGS) entry which is preliminary data.</text>
</comment>
<evidence type="ECO:0000313" key="2">
    <source>
        <dbReference type="EMBL" id="KAG5849808.1"/>
    </source>
</evidence>
<evidence type="ECO:0000313" key="3">
    <source>
        <dbReference type="Proteomes" id="UP001044222"/>
    </source>
</evidence>
<name>A0A9D3S094_ANGAN</name>
<feature type="region of interest" description="Disordered" evidence="1">
    <location>
        <begin position="24"/>
        <end position="147"/>
    </location>
</feature>
<dbReference type="EMBL" id="JAFIRN010000004">
    <property type="protein sequence ID" value="KAG5849808.1"/>
    <property type="molecule type" value="Genomic_DNA"/>
</dbReference>
<organism evidence="2 3">
    <name type="scientific">Anguilla anguilla</name>
    <name type="common">European freshwater eel</name>
    <name type="synonym">Muraena anguilla</name>
    <dbReference type="NCBI Taxonomy" id="7936"/>
    <lineage>
        <taxon>Eukaryota</taxon>
        <taxon>Metazoa</taxon>
        <taxon>Chordata</taxon>
        <taxon>Craniata</taxon>
        <taxon>Vertebrata</taxon>
        <taxon>Euteleostomi</taxon>
        <taxon>Actinopterygii</taxon>
        <taxon>Neopterygii</taxon>
        <taxon>Teleostei</taxon>
        <taxon>Anguilliformes</taxon>
        <taxon>Anguillidae</taxon>
        <taxon>Anguilla</taxon>
    </lineage>
</organism>
<feature type="compositionally biased region" description="Pro residues" evidence="1">
    <location>
        <begin position="104"/>
        <end position="116"/>
    </location>
</feature>
<dbReference type="AlphaFoldDB" id="A0A9D3S094"/>